<accession>A0AA43H1A8</accession>
<reference evidence="1 2" key="1">
    <citation type="journal article" date="2023" name="J. Phycol.">
        <title>Chrysosporum ovalisporum is synonymous with the true-branching cyanobacterium Umezakia natans (Nostocales/Aphanizomenonaceae).</title>
        <authorList>
            <person name="McGregor G.B."/>
            <person name="Sendall B.C."/>
            <person name="Niiyama Y."/>
            <person name="Tuji A."/>
            <person name="Willis A."/>
        </authorList>
    </citation>
    <scope>NUCLEOTIDE SEQUENCE [LARGE SCALE GENOMIC DNA]</scope>
    <source>
        <strain evidence="1 2">FSS-62</strain>
    </source>
</reference>
<dbReference type="Proteomes" id="UP001159370">
    <property type="component" value="Unassembled WGS sequence"/>
</dbReference>
<protein>
    <submittedName>
        <fullName evidence="1">Uncharacterized protein</fullName>
    </submittedName>
</protein>
<sequence>MHDYEIGSDCLKTWGEDERGLFGYLVNNYGLKQVPDGDLASGSDNISVG</sequence>
<dbReference type="EMBL" id="JANQDL010000104">
    <property type="protein sequence ID" value="MDH6065288.1"/>
    <property type="molecule type" value="Genomic_DNA"/>
</dbReference>
<gene>
    <name evidence="1" type="ORF">NWP23_16300</name>
</gene>
<organism evidence="1 2">
    <name type="scientific">Umezakia ovalisporum FSS-62</name>
    <dbReference type="NCBI Taxonomy" id="2971776"/>
    <lineage>
        <taxon>Bacteria</taxon>
        <taxon>Bacillati</taxon>
        <taxon>Cyanobacteriota</taxon>
        <taxon>Cyanophyceae</taxon>
        <taxon>Nostocales</taxon>
        <taxon>Nodulariaceae</taxon>
        <taxon>Umezakia</taxon>
    </lineage>
</organism>
<dbReference type="AlphaFoldDB" id="A0AA43H1A8"/>
<evidence type="ECO:0000313" key="2">
    <source>
        <dbReference type="Proteomes" id="UP001159370"/>
    </source>
</evidence>
<dbReference type="RefSeq" id="WP_280651922.1">
    <property type="nucleotide sequence ID" value="NZ_JANQDL010000104.1"/>
</dbReference>
<comment type="caution">
    <text evidence="1">The sequence shown here is derived from an EMBL/GenBank/DDBJ whole genome shotgun (WGS) entry which is preliminary data.</text>
</comment>
<dbReference type="GeneID" id="83686136"/>
<proteinExistence type="predicted"/>
<name>A0AA43H1A8_9CYAN</name>
<evidence type="ECO:0000313" key="1">
    <source>
        <dbReference type="EMBL" id="MDH6065288.1"/>
    </source>
</evidence>